<protein>
    <submittedName>
        <fullName evidence="1">Uncharacterized protein</fullName>
    </submittedName>
</protein>
<name>A0ABW1ZR91_9DEIO</name>
<gene>
    <name evidence="1" type="ORF">ACFP90_23425</name>
</gene>
<evidence type="ECO:0000313" key="2">
    <source>
        <dbReference type="Proteomes" id="UP001596317"/>
    </source>
</evidence>
<reference evidence="2" key="1">
    <citation type="journal article" date="2019" name="Int. J. Syst. Evol. Microbiol.">
        <title>The Global Catalogue of Microorganisms (GCM) 10K type strain sequencing project: providing services to taxonomists for standard genome sequencing and annotation.</title>
        <authorList>
            <consortium name="The Broad Institute Genomics Platform"/>
            <consortium name="The Broad Institute Genome Sequencing Center for Infectious Disease"/>
            <person name="Wu L."/>
            <person name="Ma J."/>
        </authorList>
    </citation>
    <scope>NUCLEOTIDE SEQUENCE [LARGE SCALE GENOMIC DNA]</scope>
    <source>
        <strain evidence="2">CCUG 63830</strain>
    </source>
</reference>
<evidence type="ECO:0000313" key="1">
    <source>
        <dbReference type="EMBL" id="MFC6662999.1"/>
    </source>
</evidence>
<keyword evidence="2" id="KW-1185">Reference proteome</keyword>
<proteinExistence type="predicted"/>
<sequence>MTPEQIKSGKVPARWREGGGEWKPLIAKSKLPGGATVESTVYLDVNPWGRAMLAGKARTEISLPEAPGGDVRLWIEPEGIGDAYRDVLGRCKAAGQKGVGP</sequence>
<dbReference type="EMBL" id="JBHSWB010000002">
    <property type="protein sequence ID" value="MFC6662999.1"/>
    <property type="molecule type" value="Genomic_DNA"/>
</dbReference>
<comment type="caution">
    <text evidence="1">The sequence shown here is derived from an EMBL/GenBank/DDBJ whole genome shotgun (WGS) entry which is preliminary data.</text>
</comment>
<accession>A0ABW1ZR91</accession>
<organism evidence="1 2">
    <name type="scientific">Deinococcus multiflagellatus</name>
    <dbReference type="NCBI Taxonomy" id="1656887"/>
    <lineage>
        <taxon>Bacteria</taxon>
        <taxon>Thermotogati</taxon>
        <taxon>Deinococcota</taxon>
        <taxon>Deinococci</taxon>
        <taxon>Deinococcales</taxon>
        <taxon>Deinococcaceae</taxon>
        <taxon>Deinococcus</taxon>
    </lineage>
</organism>
<dbReference type="RefSeq" id="WP_380058919.1">
    <property type="nucleotide sequence ID" value="NZ_JBHSWB010000002.1"/>
</dbReference>
<dbReference type="Proteomes" id="UP001596317">
    <property type="component" value="Unassembled WGS sequence"/>
</dbReference>